<dbReference type="Pfam" id="PF05973">
    <property type="entry name" value="Gp49"/>
    <property type="match status" value="1"/>
</dbReference>
<dbReference type="AlphaFoldDB" id="A0A2T4IIU3"/>
<comment type="caution">
    <text evidence="1">The sequence shown here is derived from an EMBL/GenBank/DDBJ whole genome shotgun (WGS) entry which is preliminary data.</text>
</comment>
<keyword evidence="2" id="KW-1185">Reference proteome</keyword>
<gene>
    <name evidence="1" type="ORF">C8261_03205</name>
</gene>
<dbReference type="OrthoDB" id="3233388at2"/>
<dbReference type="EMBL" id="PZKC01000002">
    <property type="protein sequence ID" value="PTD97697.1"/>
    <property type="molecule type" value="Genomic_DNA"/>
</dbReference>
<evidence type="ECO:0000313" key="1">
    <source>
        <dbReference type="EMBL" id="PTD97697.1"/>
    </source>
</evidence>
<proteinExistence type="predicted"/>
<accession>A0A2T4IIU3</accession>
<sequence>MKTPILDVRFFATESGNEPVRDWLKALPASERRKIGEDIKTVQFGWPLGMPLVRKLAKDLWEVRIHLADRIARVLFTVVGHTMMLLHAFIKKSQATPADELEVGKRRLQQLRSSA</sequence>
<evidence type="ECO:0008006" key="3">
    <source>
        <dbReference type="Google" id="ProtNLM"/>
    </source>
</evidence>
<evidence type="ECO:0000313" key="2">
    <source>
        <dbReference type="Proteomes" id="UP000241193"/>
    </source>
</evidence>
<reference evidence="1 2" key="2">
    <citation type="submission" date="2018-04" db="EMBL/GenBank/DDBJ databases">
        <title>Thauera lacus sp. nov., isolated from an saline lake in Inner Mongolia, China.</title>
        <authorList>
            <person name="Liang Q.-Y."/>
        </authorList>
    </citation>
    <scope>NUCLEOTIDE SEQUENCE [LARGE SCALE GENOMIC DNA]</scope>
    <source>
        <strain evidence="1 2">D20</strain>
    </source>
</reference>
<reference evidence="1 2" key="1">
    <citation type="submission" date="2018-03" db="EMBL/GenBank/DDBJ databases">
        <authorList>
            <person name="Keele B.F."/>
        </authorList>
    </citation>
    <scope>NUCLEOTIDE SEQUENCE [LARGE SCALE GENOMIC DNA]</scope>
    <source>
        <strain evidence="1 2">D20</strain>
    </source>
</reference>
<organism evidence="1 2">
    <name type="scientific">Pseudothauera lacus</name>
    <dbReference type="NCBI Taxonomy" id="2136175"/>
    <lineage>
        <taxon>Bacteria</taxon>
        <taxon>Pseudomonadati</taxon>
        <taxon>Pseudomonadota</taxon>
        <taxon>Betaproteobacteria</taxon>
        <taxon>Rhodocyclales</taxon>
        <taxon>Zoogloeaceae</taxon>
        <taxon>Pseudothauera</taxon>
    </lineage>
</organism>
<dbReference type="RefSeq" id="WP_107492217.1">
    <property type="nucleotide sequence ID" value="NZ_PZKC01000002.1"/>
</dbReference>
<name>A0A2T4IIU3_9RHOO</name>
<dbReference type="InterPro" id="IPR009241">
    <property type="entry name" value="HigB-like"/>
</dbReference>
<dbReference type="Proteomes" id="UP000241193">
    <property type="component" value="Unassembled WGS sequence"/>
</dbReference>
<protein>
    <recommendedName>
        <fullName evidence="3">Type II toxin-antitoxin system RelE/ParE family toxin</fullName>
    </recommendedName>
</protein>